<dbReference type="Pfam" id="PF01784">
    <property type="entry name" value="DUF34_NIF3"/>
    <property type="match status" value="1"/>
</dbReference>
<evidence type="ECO:0000313" key="5">
    <source>
        <dbReference type="EMBL" id="SMO62532.1"/>
    </source>
</evidence>
<evidence type="ECO:0000256" key="4">
    <source>
        <dbReference type="SAM" id="SignalP"/>
    </source>
</evidence>
<dbReference type="RefSeq" id="WP_221931315.1">
    <property type="nucleotide sequence ID" value="NZ_CBCSJO010000001.1"/>
</dbReference>
<keyword evidence="4" id="KW-0732">Signal</keyword>
<reference evidence="5 6" key="1">
    <citation type="submission" date="2017-05" db="EMBL/GenBank/DDBJ databases">
        <authorList>
            <person name="Varghese N."/>
            <person name="Submissions S."/>
        </authorList>
    </citation>
    <scope>NUCLEOTIDE SEQUENCE [LARGE SCALE GENOMIC DNA]</scope>
    <source>
        <strain evidence="5 6">DSM 19036</strain>
    </source>
</reference>
<dbReference type="InterPro" id="IPR002678">
    <property type="entry name" value="DUF34/NIF3"/>
</dbReference>
<dbReference type="Gene3D" id="3.40.1390.30">
    <property type="entry name" value="NIF3 (NGG1p interacting factor 3)-like"/>
    <property type="match status" value="2"/>
</dbReference>
<keyword evidence="2 3" id="KW-0479">Metal-binding</keyword>
<proteinExistence type="inferred from homology"/>
<dbReference type="PANTHER" id="PTHR13799:SF14">
    <property type="entry name" value="GTP CYCLOHYDROLASE 1 TYPE 2 HOMOLOG"/>
    <property type="match status" value="1"/>
</dbReference>
<dbReference type="InterPro" id="IPR036069">
    <property type="entry name" value="DUF34/NIF3_sf"/>
</dbReference>
<organism evidence="5 6">
    <name type="scientific">Pedobacter westerhofensis</name>
    <dbReference type="NCBI Taxonomy" id="425512"/>
    <lineage>
        <taxon>Bacteria</taxon>
        <taxon>Pseudomonadati</taxon>
        <taxon>Bacteroidota</taxon>
        <taxon>Sphingobacteriia</taxon>
        <taxon>Sphingobacteriales</taxon>
        <taxon>Sphingobacteriaceae</taxon>
        <taxon>Pedobacter</taxon>
    </lineage>
</organism>
<feature type="chain" id="PRO_5021969528" evidence="4">
    <location>
        <begin position="29"/>
        <end position="298"/>
    </location>
</feature>
<dbReference type="Proteomes" id="UP000320300">
    <property type="component" value="Unassembled WGS sequence"/>
</dbReference>
<sequence length="298" mass="33706">MKRRYFLSNTFKGIGSFMMLQTPLIAGAAQLLDKSKKTYTVQEVMQVILKDIPGAPFKQTVDTLKSGSESNTVTGIVTTMFTTIKVIEEAVKLKANFIIAHEPTFYNHLDDVNTTTANILVKKKQALLLKHGITVWRFHDYWHACKPDGIQYGFMKKMDWLPYFKSREELVILPKVTLQRLIDQLKEKLGIEKVRFIGDLSQSLTRVAVMPGSWGGKNQMQILESLNPEVMIVGELQEWETAEYIRDAHLTGSTTALIVLGHAVSEEPGMEYLVEWLKPRLPGLPVTHIASGNPFSWV</sequence>
<dbReference type="GO" id="GO:0005737">
    <property type="term" value="C:cytoplasm"/>
    <property type="evidence" value="ECO:0007669"/>
    <property type="project" value="TreeGrafter"/>
</dbReference>
<accession>A0A521CSY4</accession>
<name>A0A521CSY4_9SPHI</name>
<feature type="binding site" evidence="3">
    <location>
        <position position="266"/>
    </location>
    <ligand>
        <name>a divalent metal cation</name>
        <dbReference type="ChEBI" id="CHEBI:60240"/>
        <label>1</label>
    </ligand>
</feature>
<evidence type="ECO:0000313" key="6">
    <source>
        <dbReference type="Proteomes" id="UP000320300"/>
    </source>
</evidence>
<feature type="binding site" evidence="3">
    <location>
        <position position="101"/>
    </location>
    <ligand>
        <name>a divalent metal cation</name>
        <dbReference type="ChEBI" id="CHEBI:60240"/>
        <label>1</label>
    </ligand>
</feature>
<evidence type="ECO:0000256" key="3">
    <source>
        <dbReference type="PIRSR" id="PIRSR602678-1"/>
    </source>
</evidence>
<evidence type="ECO:0000256" key="2">
    <source>
        <dbReference type="ARBA" id="ARBA00022723"/>
    </source>
</evidence>
<comment type="similarity">
    <text evidence="1">Belongs to the GTP cyclohydrolase I type 2/NIF3 family.</text>
</comment>
<dbReference type="PANTHER" id="PTHR13799">
    <property type="entry name" value="NGG1 INTERACTING FACTOR 3"/>
    <property type="match status" value="1"/>
</dbReference>
<feature type="signal peptide" evidence="4">
    <location>
        <begin position="1"/>
        <end position="28"/>
    </location>
</feature>
<dbReference type="SUPFAM" id="SSF102705">
    <property type="entry name" value="NIF3 (NGG1p interacting factor 3)-like"/>
    <property type="match status" value="1"/>
</dbReference>
<gene>
    <name evidence="5" type="ORF">SAMN06265348_104182</name>
</gene>
<feature type="binding site" evidence="3">
    <location>
        <position position="262"/>
    </location>
    <ligand>
        <name>a divalent metal cation</name>
        <dbReference type="ChEBI" id="CHEBI:60240"/>
        <label>1</label>
    </ligand>
</feature>
<dbReference type="GO" id="GO:0016787">
    <property type="term" value="F:hydrolase activity"/>
    <property type="evidence" value="ECO:0007669"/>
    <property type="project" value="UniProtKB-KW"/>
</dbReference>
<keyword evidence="5" id="KW-0378">Hydrolase</keyword>
<keyword evidence="6" id="KW-1185">Reference proteome</keyword>
<protein>
    <submittedName>
        <fullName evidence="5">GTP cyclohydrolase 1 type 2, NIF3 family</fullName>
    </submittedName>
</protein>
<dbReference type="AlphaFoldDB" id="A0A521CSY4"/>
<evidence type="ECO:0000256" key="1">
    <source>
        <dbReference type="ARBA" id="ARBA00006964"/>
    </source>
</evidence>
<dbReference type="GO" id="GO:0046872">
    <property type="term" value="F:metal ion binding"/>
    <property type="evidence" value="ECO:0007669"/>
    <property type="project" value="UniProtKB-KW"/>
</dbReference>
<dbReference type="EMBL" id="FXTN01000004">
    <property type="protein sequence ID" value="SMO62532.1"/>
    <property type="molecule type" value="Genomic_DNA"/>
</dbReference>